<name>A0ABT0PFM0_9GAMM</name>
<accession>A0ABT0PFM0</accession>
<dbReference type="Proteomes" id="UP001203338">
    <property type="component" value="Unassembled WGS sequence"/>
</dbReference>
<evidence type="ECO:0000313" key="2">
    <source>
        <dbReference type="EMBL" id="MCL6270031.1"/>
    </source>
</evidence>
<sequence length="121" mass="13742">MSRVPCFLFVTLLLHAAQPAQAAREFWYQKVWCEGKGGKVEHELPQGPRVDCLTKTHAIEMDFARKWPEAIGQSLHYSLLTGLEAGIVLILKSPGETHHIHAARKVIKHYQLPIKLWRLGP</sequence>
<reference evidence="2 3" key="1">
    <citation type="submission" date="2022-05" db="EMBL/GenBank/DDBJ databases">
        <authorList>
            <person name="Park J.-S."/>
        </authorList>
    </citation>
    <scope>NUCLEOTIDE SEQUENCE [LARGE SCALE GENOMIC DNA]</scope>
    <source>
        <strain evidence="2 3">2012CJ34-2</strain>
    </source>
</reference>
<proteinExistence type="predicted"/>
<evidence type="ECO:0000256" key="1">
    <source>
        <dbReference type="SAM" id="SignalP"/>
    </source>
</evidence>
<gene>
    <name evidence="2" type="ORF">M3P05_08815</name>
</gene>
<dbReference type="EMBL" id="JAMFLX010000010">
    <property type="protein sequence ID" value="MCL6270031.1"/>
    <property type="molecule type" value="Genomic_DNA"/>
</dbReference>
<organism evidence="2 3">
    <name type="scientific">Parendozoicomonas callyspongiae</name>
    <dbReference type="NCBI Taxonomy" id="2942213"/>
    <lineage>
        <taxon>Bacteria</taxon>
        <taxon>Pseudomonadati</taxon>
        <taxon>Pseudomonadota</taxon>
        <taxon>Gammaproteobacteria</taxon>
        <taxon>Oceanospirillales</taxon>
        <taxon>Endozoicomonadaceae</taxon>
        <taxon>Parendozoicomonas</taxon>
    </lineage>
</organism>
<feature type="chain" id="PRO_5046702411" evidence="1">
    <location>
        <begin position="23"/>
        <end position="121"/>
    </location>
</feature>
<dbReference type="RefSeq" id="WP_249699176.1">
    <property type="nucleotide sequence ID" value="NZ_JAMFLX010000010.1"/>
</dbReference>
<comment type="caution">
    <text evidence="2">The sequence shown here is derived from an EMBL/GenBank/DDBJ whole genome shotgun (WGS) entry which is preliminary data.</text>
</comment>
<feature type="signal peptide" evidence="1">
    <location>
        <begin position="1"/>
        <end position="22"/>
    </location>
</feature>
<evidence type="ECO:0000313" key="3">
    <source>
        <dbReference type="Proteomes" id="UP001203338"/>
    </source>
</evidence>
<keyword evidence="1" id="KW-0732">Signal</keyword>
<protein>
    <submittedName>
        <fullName evidence="2">Uncharacterized protein</fullName>
    </submittedName>
</protein>
<keyword evidence="3" id="KW-1185">Reference proteome</keyword>